<keyword evidence="2" id="KW-0812">Transmembrane</keyword>
<dbReference type="STRING" id="48936.NJ75_01828"/>
<reference evidence="3 4" key="1">
    <citation type="submission" date="2014-10" db="EMBL/GenBank/DDBJ databases">
        <title>Draft genome sequence of Novosphingobium subterraneum DSM 12447.</title>
        <authorList>
            <person name="Gan H.M."/>
            <person name="Gan H.Y."/>
            <person name="Savka M.A."/>
        </authorList>
    </citation>
    <scope>NUCLEOTIDE SEQUENCE [LARGE SCALE GENOMIC DNA]</scope>
    <source>
        <strain evidence="3 4">DSM 12447</strain>
    </source>
</reference>
<evidence type="ECO:0000256" key="1">
    <source>
        <dbReference type="SAM" id="MobiDB-lite"/>
    </source>
</evidence>
<dbReference type="RefSeq" id="WP_039333589.1">
    <property type="nucleotide sequence ID" value="NZ_JRVC01000007.1"/>
</dbReference>
<dbReference type="EMBL" id="JRVC01000007">
    <property type="protein sequence ID" value="KHS46992.1"/>
    <property type="molecule type" value="Genomic_DNA"/>
</dbReference>
<sequence>MPALFWGFVAIVVLVLGLALIALKPQADTPERRRKSGDSSGGMWWATDAGSGDCGDGGCD</sequence>
<gene>
    <name evidence="3" type="ORF">NJ75_01828</name>
</gene>
<name>A0A0B9ACE8_9SPHN</name>
<keyword evidence="4" id="KW-1185">Reference proteome</keyword>
<comment type="caution">
    <text evidence="3">The sequence shown here is derived from an EMBL/GenBank/DDBJ whole genome shotgun (WGS) entry which is preliminary data.</text>
</comment>
<keyword evidence="2" id="KW-0472">Membrane</keyword>
<feature type="region of interest" description="Disordered" evidence="1">
    <location>
        <begin position="26"/>
        <end position="60"/>
    </location>
</feature>
<proteinExistence type="predicted"/>
<keyword evidence="2" id="KW-1133">Transmembrane helix</keyword>
<organism evidence="3 4">
    <name type="scientific">Novosphingobium subterraneum</name>
    <dbReference type="NCBI Taxonomy" id="48936"/>
    <lineage>
        <taxon>Bacteria</taxon>
        <taxon>Pseudomonadati</taxon>
        <taxon>Pseudomonadota</taxon>
        <taxon>Alphaproteobacteria</taxon>
        <taxon>Sphingomonadales</taxon>
        <taxon>Sphingomonadaceae</taxon>
        <taxon>Novosphingobium</taxon>
    </lineage>
</organism>
<accession>A0A0B9ACE8</accession>
<evidence type="ECO:0000313" key="4">
    <source>
        <dbReference type="Proteomes" id="UP000031338"/>
    </source>
</evidence>
<feature type="transmembrane region" description="Helical" evidence="2">
    <location>
        <begin position="6"/>
        <end position="23"/>
    </location>
</feature>
<evidence type="ECO:0000256" key="2">
    <source>
        <dbReference type="SAM" id="Phobius"/>
    </source>
</evidence>
<dbReference type="PATRIC" id="fig|48936.3.peg.1841"/>
<dbReference type="AlphaFoldDB" id="A0A0B9ACE8"/>
<dbReference type="Proteomes" id="UP000031338">
    <property type="component" value="Unassembled WGS sequence"/>
</dbReference>
<protein>
    <submittedName>
        <fullName evidence="3">Uncharacterized protein</fullName>
    </submittedName>
</protein>
<evidence type="ECO:0000313" key="3">
    <source>
        <dbReference type="EMBL" id="KHS46992.1"/>
    </source>
</evidence>